<reference evidence="3" key="1">
    <citation type="journal article" date="2012" name="Nature">
        <title>A physical, genetic and functional sequence assembly of the barley genome.</title>
        <authorList>
            <consortium name="The International Barley Genome Sequencing Consortium"/>
            <person name="Mayer K.F."/>
            <person name="Waugh R."/>
            <person name="Brown J.W."/>
            <person name="Schulman A."/>
            <person name="Langridge P."/>
            <person name="Platzer M."/>
            <person name="Fincher G.B."/>
            <person name="Muehlbauer G.J."/>
            <person name="Sato K."/>
            <person name="Close T.J."/>
            <person name="Wise R.P."/>
            <person name="Stein N."/>
        </authorList>
    </citation>
    <scope>NUCLEOTIDE SEQUENCE [LARGE SCALE GENOMIC DNA]</scope>
    <source>
        <strain evidence="3">cv. Morex</strain>
    </source>
</reference>
<dbReference type="Proteomes" id="UP000011116">
    <property type="component" value="Chromosome 1H"/>
</dbReference>
<evidence type="ECO:0000256" key="1">
    <source>
        <dbReference type="SAM" id="MobiDB-lite"/>
    </source>
</evidence>
<name>A0A8I6WZJ7_HORVV</name>
<feature type="region of interest" description="Disordered" evidence="1">
    <location>
        <begin position="75"/>
        <end position="108"/>
    </location>
</feature>
<accession>A0A8I6WZJ7</accession>
<organism evidence="2 3">
    <name type="scientific">Hordeum vulgare subsp. vulgare</name>
    <name type="common">Domesticated barley</name>
    <dbReference type="NCBI Taxonomy" id="112509"/>
    <lineage>
        <taxon>Eukaryota</taxon>
        <taxon>Viridiplantae</taxon>
        <taxon>Streptophyta</taxon>
        <taxon>Embryophyta</taxon>
        <taxon>Tracheophyta</taxon>
        <taxon>Spermatophyta</taxon>
        <taxon>Magnoliopsida</taxon>
        <taxon>Liliopsida</taxon>
        <taxon>Poales</taxon>
        <taxon>Poaceae</taxon>
        <taxon>BOP clade</taxon>
        <taxon>Pooideae</taxon>
        <taxon>Triticodae</taxon>
        <taxon>Triticeae</taxon>
        <taxon>Hordeinae</taxon>
        <taxon>Hordeum</taxon>
    </lineage>
</organism>
<dbReference type="AlphaFoldDB" id="A0A8I6WZJ7"/>
<reference evidence="2" key="3">
    <citation type="submission" date="2022-01" db="UniProtKB">
        <authorList>
            <consortium name="EnsemblPlants"/>
        </authorList>
    </citation>
    <scope>IDENTIFICATION</scope>
    <source>
        <strain evidence="2">subsp. vulgare</strain>
    </source>
</reference>
<dbReference type="Gramene" id="HORVU.MOREX.r2.1HG0074450.1">
    <property type="protein sequence ID" value="HORVU.MOREX.r2.1HG0074450.1.CDS.1"/>
    <property type="gene ID" value="HORVU.MOREX.r2.1HG0074450"/>
</dbReference>
<dbReference type="Gramene" id="HORVU.MOREX.r3.1HG0090500.1">
    <property type="protein sequence ID" value="HORVU.MOREX.r3.1HG0090500.1.CDS1"/>
    <property type="gene ID" value="HORVU.MOREX.r3.1HG0090500"/>
</dbReference>
<protein>
    <submittedName>
        <fullName evidence="2">Uncharacterized protein</fullName>
    </submittedName>
</protein>
<reference evidence="2" key="2">
    <citation type="submission" date="2020-10" db="EMBL/GenBank/DDBJ databases">
        <authorList>
            <person name="Scholz U."/>
            <person name="Mascher M."/>
            <person name="Fiebig A."/>
        </authorList>
    </citation>
    <scope>NUCLEOTIDE SEQUENCE [LARGE SCALE GENOMIC DNA]</scope>
    <source>
        <strain evidence="2">cv. Morex</strain>
    </source>
</reference>
<keyword evidence="3" id="KW-1185">Reference proteome</keyword>
<evidence type="ECO:0000313" key="2">
    <source>
        <dbReference type="EnsemblPlants" id="HORVU.MOREX.r3.1HG0090500.1.CDS1"/>
    </source>
</evidence>
<evidence type="ECO:0000313" key="3">
    <source>
        <dbReference type="Proteomes" id="UP000011116"/>
    </source>
</evidence>
<sequence length="108" mass="12327">MYVYSWRHAWWIGGGHALDQKGEETRTGGPSVTWFFLPRFKVSRFSPVFSQTNLMIFYYSAMNSAWVRRPYKASSSSRCHQSPPSSSSSSQQKERPPSKHGHALVLVS</sequence>
<feature type="compositionally biased region" description="Low complexity" evidence="1">
    <location>
        <begin position="75"/>
        <end position="91"/>
    </location>
</feature>
<proteinExistence type="predicted"/>
<dbReference type="EnsemblPlants" id="HORVU.MOREX.r3.1HG0090500.1">
    <property type="protein sequence ID" value="HORVU.MOREX.r3.1HG0090500.1.CDS1"/>
    <property type="gene ID" value="HORVU.MOREX.r3.1HG0090500"/>
</dbReference>